<comment type="caution">
    <text evidence="1">The sequence shown here is derived from an EMBL/GenBank/DDBJ whole genome shotgun (WGS) entry which is preliminary data.</text>
</comment>
<accession>A0A9X0SPD4</accession>
<sequence length="169" mass="19645">MSTENFDFETEFKKATASLNGEASASVLTFAQMGVFIKSGIKDMEDARESIMEELQDMLDSFTYTQLMTLYMMGMQFKRDYDSALIRKNNRENKGLTIANKETEIKEKTIYDEGYNNGLIKGIERGKKEAEVRQTEIGFKTAYEKGYKEGFQKGKELRIKELKKMREWE</sequence>
<protein>
    <recommendedName>
        <fullName evidence="3">Essential protein Yae1 N-terminal domain-containing protein</fullName>
    </recommendedName>
</protein>
<reference evidence="1 2" key="1">
    <citation type="submission" date="2015-12" db="EMBL/GenBank/DDBJ databases">
        <title>Bacillus cereus Group isolate.</title>
        <authorList>
            <person name="Kovac J."/>
        </authorList>
    </citation>
    <scope>NUCLEOTIDE SEQUENCE [LARGE SCALE GENOMIC DNA]</scope>
    <source>
        <strain evidence="1 2">FSL K6-0073</strain>
    </source>
</reference>
<dbReference type="EMBL" id="LOMO01000001">
    <property type="protein sequence ID" value="KXY51124.1"/>
    <property type="molecule type" value="Genomic_DNA"/>
</dbReference>
<evidence type="ECO:0008006" key="3">
    <source>
        <dbReference type="Google" id="ProtNLM"/>
    </source>
</evidence>
<dbReference type="Proteomes" id="UP000075476">
    <property type="component" value="Unassembled WGS sequence"/>
</dbReference>
<evidence type="ECO:0000313" key="2">
    <source>
        <dbReference type="Proteomes" id="UP000075476"/>
    </source>
</evidence>
<organism evidence="1 2">
    <name type="scientific">Bacillus cereus</name>
    <dbReference type="NCBI Taxonomy" id="1396"/>
    <lineage>
        <taxon>Bacteria</taxon>
        <taxon>Bacillati</taxon>
        <taxon>Bacillota</taxon>
        <taxon>Bacilli</taxon>
        <taxon>Bacillales</taxon>
        <taxon>Bacillaceae</taxon>
        <taxon>Bacillus</taxon>
        <taxon>Bacillus cereus group</taxon>
    </lineage>
</organism>
<dbReference type="RefSeq" id="WP_061662463.1">
    <property type="nucleotide sequence ID" value="NZ_LOMO01000001.1"/>
</dbReference>
<proteinExistence type="predicted"/>
<evidence type="ECO:0000313" key="1">
    <source>
        <dbReference type="EMBL" id="KXY51124.1"/>
    </source>
</evidence>
<gene>
    <name evidence="1" type="ORF">AT268_31990</name>
</gene>
<dbReference type="AlphaFoldDB" id="A0A9X0SPD4"/>
<name>A0A9X0SPD4_BACCE</name>